<reference evidence="1" key="1">
    <citation type="submission" date="2021-03" db="EMBL/GenBank/DDBJ databases">
        <title>Draft genome sequence of rust myrtle Austropuccinia psidii MF-1, a brazilian biotype.</title>
        <authorList>
            <person name="Quecine M.C."/>
            <person name="Pachon D.M.R."/>
            <person name="Bonatelli M.L."/>
            <person name="Correr F.H."/>
            <person name="Franceschini L.M."/>
            <person name="Leite T.F."/>
            <person name="Margarido G.R.A."/>
            <person name="Almeida C.A."/>
            <person name="Ferrarezi J.A."/>
            <person name="Labate C.A."/>
        </authorList>
    </citation>
    <scope>NUCLEOTIDE SEQUENCE</scope>
    <source>
        <strain evidence="1">MF-1</strain>
    </source>
</reference>
<evidence type="ECO:0000313" key="2">
    <source>
        <dbReference type="Proteomes" id="UP000765509"/>
    </source>
</evidence>
<organism evidence="1 2">
    <name type="scientific">Austropuccinia psidii MF-1</name>
    <dbReference type="NCBI Taxonomy" id="1389203"/>
    <lineage>
        <taxon>Eukaryota</taxon>
        <taxon>Fungi</taxon>
        <taxon>Dikarya</taxon>
        <taxon>Basidiomycota</taxon>
        <taxon>Pucciniomycotina</taxon>
        <taxon>Pucciniomycetes</taxon>
        <taxon>Pucciniales</taxon>
        <taxon>Sphaerophragmiaceae</taxon>
        <taxon>Austropuccinia</taxon>
    </lineage>
</organism>
<protein>
    <submittedName>
        <fullName evidence="1">Uncharacterized protein</fullName>
    </submittedName>
</protein>
<dbReference type="Proteomes" id="UP000765509">
    <property type="component" value="Unassembled WGS sequence"/>
</dbReference>
<keyword evidence="2" id="KW-1185">Reference proteome</keyword>
<dbReference type="EMBL" id="AVOT02000601">
    <property type="protein sequence ID" value="MBW0463645.1"/>
    <property type="molecule type" value="Genomic_DNA"/>
</dbReference>
<gene>
    <name evidence="1" type="ORF">O181_003360</name>
</gene>
<evidence type="ECO:0000313" key="1">
    <source>
        <dbReference type="EMBL" id="MBW0463645.1"/>
    </source>
</evidence>
<sequence>MSSFALSIYIDENECEVIAILNGGYFYTIQCIQNVDPNSNFPATSPPTSITLFSRPTLAWPWLLSNNPFPTINGHFSPAALTKNAVFQSVSASNNDPTSDNISISATTESNSTSELRQIFDVLDYLFCQYCRNFYDYVQNHPNNAGDYGSLSGLQASLWALVEASNELPE</sequence>
<comment type="caution">
    <text evidence="1">The sequence shown here is derived from an EMBL/GenBank/DDBJ whole genome shotgun (WGS) entry which is preliminary data.</text>
</comment>
<proteinExistence type="predicted"/>
<accession>A0A9Q3GDU4</accession>
<name>A0A9Q3GDU4_9BASI</name>
<dbReference type="AlphaFoldDB" id="A0A9Q3GDU4"/>